<dbReference type="Pfam" id="PF17470">
    <property type="entry name" value="Gp45_2"/>
    <property type="match status" value="1"/>
</dbReference>
<sequence length="63" mass="7364">MAEYSTGQHLLVVPEIKKYVLTNTFSGEEHIVTEQMLKSAFKDEYNKIMSNRNSAWTVTDFYE</sequence>
<evidence type="ECO:0000313" key="1">
    <source>
        <dbReference type="EMBL" id="ASD53768.1"/>
    </source>
</evidence>
<accession>A0A218M9Y1</accession>
<dbReference type="InterPro" id="IPR035342">
    <property type="entry name" value="Gp45.2"/>
</dbReference>
<proteinExistence type="predicted"/>
<dbReference type="KEGG" id="vg:40084368"/>
<organism evidence="1 2">
    <name type="scientific">Escherichia phage ST0</name>
    <dbReference type="NCBI Taxonomy" id="2005047"/>
    <lineage>
        <taxon>Viruses</taxon>
        <taxon>Duplodnaviria</taxon>
        <taxon>Heunggongvirae</taxon>
        <taxon>Uroviricota</taxon>
        <taxon>Caudoviricetes</taxon>
        <taxon>Pantevenvirales</taxon>
        <taxon>Straboviridae</taxon>
        <taxon>Tevenvirinae</taxon>
        <taxon>Mosigvirus</taxon>
        <taxon>Mosigvirus JS09</taxon>
    </lineage>
</organism>
<name>A0A218M9Y1_9CAUD</name>
<reference evidence="1 2" key="1">
    <citation type="submission" date="2017-05" db="EMBL/GenBank/DDBJ databases">
        <title>Complete genome sequence of Escherichia phage ST0.</title>
        <authorList>
            <person name="Liu X."/>
            <person name="Liu H."/>
            <person name="Li J."/>
        </authorList>
    </citation>
    <scope>NUCLEOTIDE SEQUENCE [LARGE SCALE GENOMIC DNA]</scope>
</reference>
<evidence type="ECO:0000313" key="2">
    <source>
        <dbReference type="Proteomes" id="UP000221260"/>
    </source>
</evidence>
<dbReference type="Proteomes" id="UP000221260">
    <property type="component" value="Genome"/>
</dbReference>
<dbReference type="EMBL" id="MF044457">
    <property type="protein sequence ID" value="ASD53768.1"/>
    <property type="molecule type" value="Genomic_DNA"/>
</dbReference>
<dbReference type="GeneID" id="40084368"/>
<dbReference type="RefSeq" id="YP_009608346.1">
    <property type="nucleotide sequence ID" value="NC_041990.1"/>
</dbReference>
<protein>
    <submittedName>
        <fullName evidence="1">Uncharacterized protein</fullName>
    </submittedName>
</protein>